<keyword evidence="3" id="KW-1185">Reference proteome</keyword>
<dbReference type="AlphaFoldDB" id="A0A1H7R644"/>
<organism evidence="2 3">
    <name type="scientific">Olivibacter domesticus</name>
    <name type="common">Pseudosphingobacterium domesticum</name>
    <dbReference type="NCBI Taxonomy" id="407022"/>
    <lineage>
        <taxon>Bacteria</taxon>
        <taxon>Pseudomonadati</taxon>
        <taxon>Bacteroidota</taxon>
        <taxon>Sphingobacteriia</taxon>
        <taxon>Sphingobacteriales</taxon>
        <taxon>Sphingobacteriaceae</taxon>
        <taxon>Olivibacter</taxon>
    </lineage>
</organism>
<keyword evidence="1" id="KW-0812">Transmembrane</keyword>
<sequence length="124" mass="13896">MLYKIAFTDILVFMKSKFPVLLIVLSVVLFTSCAALFAKYNRYMTEWQGHKEDEVYLVYGPPMRAQDLEDGRKIIAYDFASSGGDATNFCEVKFILEGGIVSTANYRGNFGAVERFVRGPGNAN</sequence>
<dbReference type="Proteomes" id="UP000199421">
    <property type="component" value="Unassembled WGS sequence"/>
</dbReference>
<evidence type="ECO:0000256" key="1">
    <source>
        <dbReference type="SAM" id="Phobius"/>
    </source>
</evidence>
<keyword evidence="1" id="KW-1133">Transmembrane helix</keyword>
<name>A0A1H7R644_OLID1</name>
<proteinExistence type="predicted"/>
<gene>
    <name evidence="2" type="ORF">SAMN05661044_02849</name>
</gene>
<dbReference type="EMBL" id="FOAF01000002">
    <property type="protein sequence ID" value="SEL55488.1"/>
    <property type="molecule type" value="Genomic_DNA"/>
</dbReference>
<reference evidence="3" key="1">
    <citation type="submission" date="2016-10" db="EMBL/GenBank/DDBJ databases">
        <authorList>
            <person name="Varghese N."/>
            <person name="Submissions S."/>
        </authorList>
    </citation>
    <scope>NUCLEOTIDE SEQUENCE [LARGE SCALE GENOMIC DNA]</scope>
    <source>
        <strain evidence="3">DSM 18733</strain>
    </source>
</reference>
<feature type="transmembrane region" description="Helical" evidence="1">
    <location>
        <begin position="20"/>
        <end position="38"/>
    </location>
</feature>
<evidence type="ECO:0000313" key="3">
    <source>
        <dbReference type="Proteomes" id="UP000199421"/>
    </source>
</evidence>
<dbReference type="PROSITE" id="PS51257">
    <property type="entry name" value="PROKAR_LIPOPROTEIN"/>
    <property type="match status" value="1"/>
</dbReference>
<keyword evidence="1" id="KW-0472">Membrane</keyword>
<accession>A0A1H7R644</accession>
<protein>
    <submittedName>
        <fullName evidence="2">Uncharacterized protein</fullName>
    </submittedName>
</protein>
<evidence type="ECO:0000313" key="2">
    <source>
        <dbReference type="EMBL" id="SEL55488.1"/>
    </source>
</evidence>